<name>A0A7V7KIP7_9GAMM</name>
<gene>
    <name evidence="1" type="ORF">F0A17_08130</name>
</gene>
<keyword evidence="2" id="KW-1185">Reference proteome</keyword>
<evidence type="ECO:0000313" key="1">
    <source>
        <dbReference type="EMBL" id="KAA0012890.1"/>
    </source>
</evidence>
<dbReference type="Proteomes" id="UP000486760">
    <property type="component" value="Unassembled WGS sequence"/>
</dbReference>
<sequence length="236" mass="26293">MPFTEAKEHAPGRLHAIFADPYTAFDNLAAERQLHLRVALQALVYQPMANDRLALRVIHGWENGGFEPVDLAHRDHRIASLADLDRVRDGYRQALERAAPLPQDDGTLLARPLAEAIAAAEARGQALDEATRTIPARWPAFDGGLILYTFFKVYHRLTYGEDDSYRSIQCETAEGSREIHEFHLEEGEFAVVCPTDKASGNSVLTLHVSQLEPVLMLLENCRDSLVGVSRGTLPIR</sequence>
<reference evidence="1 2" key="1">
    <citation type="submission" date="2019-08" db="EMBL/GenBank/DDBJ databases">
        <title>Bioinformatics analysis of the strain L3 and L5.</title>
        <authorList>
            <person name="Li X."/>
        </authorList>
    </citation>
    <scope>NUCLEOTIDE SEQUENCE [LARGE SCALE GENOMIC DNA]</scope>
    <source>
        <strain evidence="1 2">L5</strain>
    </source>
</reference>
<organism evidence="1 2">
    <name type="scientific">Billgrantia pellis</name>
    <dbReference type="NCBI Taxonomy" id="2606936"/>
    <lineage>
        <taxon>Bacteria</taxon>
        <taxon>Pseudomonadati</taxon>
        <taxon>Pseudomonadota</taxon>
        <taxon>Gammaproteobacteria</taxon>
        <taxon>Oceanospirillales</taxon>
        <taxon>Halomonadaceae</taxon>
        <taxon>Billgrantia</taxon>
    </lineage>
</organism>
<accession>A0A7V7KIP7</accession>
<proteinExistence type="predicted"/>
<dbReference type="RefSeq" id="WP_149327844.1">
    <property type="nucleotide sequence ID" value="NZ_VTPY01000003.1"/>
</dbReference>
<comment type="caution">
    <text evidence="1">The sequence shown here is derived from an EMBL/GenBank/DDBJ whole genome shotgun (WGS) entry which is preliminary data.</text>
</comment>
<evidence type="ECO:0000313" key="2">
    <source>
        <dbReference type="Proteomes" id="UP000486760"/>
    </source>
</evidence>
<dbReference type="EMBL" id="VTPY01000003">
    <property type="protein sequence ID" value="KAA0012890.1"/>
    <property type="molecule type" value="Genomic_DNA"/>
</dbReference>
<dbReference type="AlphaFoldDB" id="A0A7V7KIP7"/>
<protein>
    <submittedName>
        <fullName evidence="1">Uncharacterized protein</fullName>
    </submittedName>
</protein>